<evidence type="ECO:0000256" key="2">
    <source>
        <dbReference type="SAM" id="MobiDB-lite"/>
    </source>
</evidence>
<name>A0AAW8U235_9ENTE</name>
<organism evidence="4 5">
    <name type="scientific">Enterococcus asini</name>
    <dbReference type="NCBI Taxonomy" id="57732"/>
    <lineage>
        <taxon>Bacteria</taxon>
        <taxon>Bacillati</taxon>
        <taxon>Bacillota</taxon>
        <taxon>Bacilli</taxon>
        <taxon>Lactobacillales</taxon>
        <taxon>Enterococcaceae</taxon>
        <taxon>Enterococcus</taxon>
    </lineage>
</organism>
<sequence>MFWGIVILLGVGALGYSLYRLIRSFIKKESKKPVLAMAVGGLVLMGAGGSQVPAEASYLNVGQETYETDQVGKVTIKGETNEGSELTIDDKALDHDGTFTYKVQLTDEGEKELHIKSVHNGQETLKVLTIKPSKEYLAHLETQAEESRLEQAEVALKLAENSPTQAHYDEAFTKIQALSQSYPEMEERLTQVDQHLTTLALVEKLETSLDKGQVATVKEHIEQTTLEQDSLKKRLTACEAKIAEKEQVAAALALVEKAEASNAEGDYQTATTALAKLPNKQADLEKRLGTVKDQIETKKQEAAAKKAEEEKVAAEKAAAEKAAAEQAEAERQAQAQAQADAAAQAEQAAPPAAEVGTTVLITRTGEKYHNRKCGNGNYFSATLAEAQSRGLTPCSKCF</sequence>
<feature type="transmembrane region" description="Helical" evidence="3">
    <location>
        <begin position="6"/>
        <end position="22"/>
    </location>
</feature>
<keyword evidence="3" id="KW-1133">Transmembrane helix</keyword>
<keyword evidence="3" id="KW-0812">Transmembrane</keyword>
<feature type="coiled-coil region" evidence="1">
    <location>
        <begin position="221"/>
        <end position="248"/>
    </location>
</feature>
<proteinExistence type="predicted"/>
<evidence type="ECO:0008006" key="6">
    <source>
        <dbReference type="Google" id="ProtNLM"/>
    </source>
</evidence>
<keyword evidence="3" id="KW-0472">Membrane</keyword>
<evidence type="ECO:0000256" key="1">
    <source>
        <dbReference type="SAM" id="Coils"/>
    </source>
</evidence>
<feature type="region of interest" description="Disordered" evidence="2">
    <location>
        <begin position="317"/>
        <end position="352"/>
    </location>
</feature>
<evidence type="ECO:0000313" key="5">
    <source>
        <dbReference type="Proteomes" id="UP001256711"/>
    </source>
</evidence>
<feature type="transmembrane region" description="Helical" evidence="3">
    <location>
        <begin position="34"/>
        <end position="54"/>
    </location>
</feature>
<dbReference type="RefSeq" id="WP_270597493.1">
    <property type="nucleotide sequence ID" value="NZ_JAQESC010000003.1"/>
</dbReference>
<protein>
    <recommendedName>
        <fullName evidence="6">Serine protease</fullName>
    </recommendedName>
</protein>
<dbReference type="EMBL" id="JARQBJ010000003">
    <property type="protein sequence ID" value="MDT2810347.1"/>
    <property type="molecule type" value="Genomic_DNA"/>
</dbReference>
<evidence type="ECO:0000256" key="3">
    <source>
        <dbReference type="SAM" id="Phobius"/>
    </source>
</evidence>
<dbReference type="AlphaFoldDB" id="A0AAW8U235"/>
<accession>A0AAW8U235</accession>
<evidence type="ECO:0000313" key="4">
    <source>
        <dbReference type="EMBL" id="MDT2810347.1"/>
    </source>
</evidence>
<reference evidence="4" key="1">
    <citation type="submission" date="2023-03" db="EMBL/GenBank/DDBJ databases">
        <authorList>
            <person name="Shen W."/>
            <person name="Cai J."/>
        </authorList>
    </citation>
    <scope>NUCLEOTIDE SEQUENCE</scope>
    <source>
        <strain evidence="4">B226-2</strain>
    </source>
</reference>
<feature type="compositionally biased region" description="Basic and acidic residues" evidence="2">
    <location>
        <begin position="317"/>
        <end position="331"/>
    </location>
</feature>
<feature type="compositionally biased region" description="Low complexity" evidence="2">
    <location>
        <begin position="332"/>
        <end position="352"/>
    </location>
</feature>
<keyword evidence="1" id="KW-0175">Coiled coil</keyword>
<comment type="caution">
    <text evidence="4">The sequence shown here is derived from an EMBL/GenBank/DDBJ whole genome shotgun (WGS) entry which is preliminary data.</text>
</comment>
<dbReference type="Proteomes" id="UP001256711">
    <property type="component" value="Unassembled WGS sequence"/>
</dbReference>
<gene>
    <name evidence="4" type="ORF">P7H43_07615</name>
</gene>